<name>A0AA42THF9_STUST</name>
<protein>
    <submittedName>
        <fullName evidence="1">Uncharacterized protein</fullName>
    </submittedName>
</protein>
<proteinExistence type="predicted"/>
<organism evidence="1 2">
    <name type="scientific">Stutzerimonas stutzeri</name>
    <name type="common">Pseudomonas stutzeri</name>
    <dbReference type="NCBI Taxonomy" id="316"/>
    <lineage>
        <taxon>Bacteria</taxon>
        <taxon>Pseudomonadati</taxon>
        <taxon>Pseudomonadota</taxon>
        <taxon>Gammaproteobacteria</taxon>
        <taxon>Pseudomonadales</taxon>
        <taxon>Pseudomonadaceae</taxon>
        <taxon>Stutzerimonas</taxon>
    </lineage>
</organism>
<evidence type="ECO:0000313" key="2">
    <source>
        <dbReference type="Proteomes" id="UP001158500"/>
    </source>
</evidence>
<dbReference type="AlphaFoldDB" id="A0AA42THF9"/>
<dbReference type="EMBL" id="JAOCAE010000009">
    <property type="protein sequence ID" value="MDH1237270.1"/>
    <property type="molecule type" value="Genomic_DNA"/>
</dbReference>
<evidence type="ECO:0000313" key="1">
    <source>
        <dbReference type="EMBL" id="MDH1237270.1"/>
    </source>
</evidence>
<dbReference type="RefSeq" id="WP_279641641.1">
    <property type="nucleotide sequence ID" value="NZ_JAOCAE010000009.1"/>
</dbReference>
<gene>
    <name evidence="1" type="ORF">N5C32_14620</name>
</gene>
<comment type="caution">
    <text evidence="1">The sequence shown here is derived from an EMBL/GenBank/DDBJ whole genome shotgun (WGS) entry which is preliminary data.</text>
</comment>
<reference evidence="1" key="1">
    <citation type="submission" date="2022-09" db="EMBL/GenBank/DDBJ databases">
        <title>Intensive care unit water sources are persistently colonized with multi-drug resistant bacteria and are the site of extensive horizontal gene transfer of antibiotic resistance genes.</title>
        <authorList>
            <person name="Diorio-Toth L."/>
        </authorList>
    </citation>
    <scope>NUCLEOTIDE SEQUENCE</scope>
    <source>
        <strain evidence="1">GD03947</strain>
    </source>
</reference>
<dbReference type="Proteomes" id="UP001158500">
    <property type="component" value="Unassembled WGS sequence"/>
</dbReference>
<sequence length="102" mass="11393">MSKLLARLRRLSIEHSSKGTADSRDFAITMFLSELNSVVCEEVVDATSDQVLYALYSDWVAAVINGETDTQRRSRLISAITVFPKTELPRAQEKANVVQLYG</sequence>
<accession>A0AA42THF9</accession>